<keyword evidence="4" id="KW-0732">Signal</keyword>
<keyword evidence="10" id="KW-1185">Reference proteome</keyword>
<dbReference type="InterPro" id="IPR004240">
    <property type="entry name" value="EMP70"/>
</dbReference>
<gene>
    <name evidence="9" type="ORF">TeGR_g13732</name>
</gene>
<evidence type="ECO:0000256" key="4">
    <source>
        <dbReference type="ARBA" id="ARBA00022729"/>
    </source>
</evidence>
<protein>
    <recommendedName>
        <fullName evidence="7">Transmembrane 9 superfamily member</fullName>
    </recommendedName>
</protein>
<accession>A0ABQ6MXA3</accession>
<evidence type="ECO:0000313" key="10">
    <source>
        <dbReference type="Proteomes" id="UP001165060"/>
    </source>
</evidence>
<evidence type="ECO:0000256" key="1">
    <source>
        <dbReference type="ARBA" id="ARBA00004141"/>
    </source>
</evidence>
<dbReference type="InterPro" id="IPR036259">
    <property type="entry name" value="MFS_trans_sf"/>
</dbReference>
<dbReference type="SUPFAM" id="SSF103473">
    <property type="entry name" value="MFS general substrate transporter"/>
    <property type="match status" value="1"/>
</dbReference>
<feature type="transmembrane region" description="Helical" evidence="7">
    <location>
        <begin position="201"/>
        <end position="221"/>
    </location>
</feature>
<feature type="transmembrane region" description="Helical" evidence="7">
    <location>
        <begin position="169"/>
        <end position="195"/>
    </location>
</feature>
<evidence type="ECO:0000313" key="9">
    <source>
        <dbReference type="EMBL" id="GMI34480.1"/>
    </source>
</evidence>
<dbReference type="EMBL" id="BRYB01003313">
    <property type="protein sequence ID" value="GMI34480.1"/>
    <property type="molecule type" value="Genomic_DNA"/>
</dbReference>
<evidence type="ECO:0000256" key="8">
    <source>
        <dbReference type="SAM" id="MobiDB-lite"/>
    </source>
</evidence>
<feature type="region of interest" description="Disordered" evidence="8">
    <location>
        <begin position="18"/>
        <end position="39"/>
    </location>
</feature>
<feature type="transmembrane region" description="Helical" evidence="7">
    <location>
        <begin position="397"/>
        <end position="418"/>
    </location>
</feature>
<feature type="transmembrane region" description="Helical" evidence="7">
    <location>
        <begin position="430"/>
        <end position="456"/>
    </location>
</feature>
<keyword evidence="3 7" id="KW-0812">Transmembrane</keyword>
<evidence type="ECO:0000256" key="3">
    <source>
        <dbReference type="ARBA" id="ARBA00022692"/>
    </source>
</evidence>
<dbReference type="Proteomes" id="UP001165060">
    <property type="component" value="Unassembled WGS sequence"/>
</dbReference>
<reference evidence="9 10" key="1">
    <citation type="journal article" date="2023" name="Commun. Biol.">
        <title>Genome analysis of Parmales, the sister group of diatoms, reveals the evolutionary specialization of diatoms from phago-mixotrophs to photoautotrophs.</title>
        <authorList>
            <person name="Ban H."/>
            <person name="Sato S."/>
            <person name="Yoshikawa S."/>
            <person name="Yamada K."/>
            <person name="Nakamura Y."/>
            <person name="Ichinomiya M."/>
            <person name="Sato N."/>
            <person name="Blanc-Mathieu R."/>
            <person name="Endo H."/>
            <person name="Kuwata A."/>
            <person name="Ogata H."/>
        </authorList>
    </citation>
    <scope>NUCLEOTIDE SEQUENCE [LARGE SCALE GENOMIC DNA]</scope>
</reference>
<feature type="transmembrane region" description="Helical" evidence="7">
    <location>
        <begin position="99"/>
        <end position="123"/>
    </location>
</feature>
<feature type="transmembrane region" description="Helical" evidence="7">
    <location>
        <begin position="361"/>
        <end position="385"/>
    </location>
</feature>
<comment type="subcellular location">
    <subcellularLocation>
        <location evidence="1">Membrane</location>
        <topology evidence="1">Multi-pass membrane protein</topology>
    </subcellularLocation>
</comment>
<keyword evidence="6 7" id="KW-0472">Membrane</keyword>
<evidence type="ECO:0000256" key="7">
    <source>
        <dbReference type="RuleBase" id="RU363079"/>
    </source>
</evidence>
<comment type="similarity">
    <text evidence="2 7">Belongs to the nonaspanin (TM9SF) (TC 9.A.2) family.</text>
</comment>
<feature type="transmembrane region" description="Helical" evidence="7">
    <location>
        <begin position="274"/>
        <end position="297"/>
    </location>
</feature>
<proteinExistence type="inferred from homology"/>
<organism evidence="9 10">
    <name type="scientific">Tetraparma gracilis</name>
    <dbReference type="NCBI Taxonomy" id="2962635"/>
    <lineage>
        <taxon>Eukaryota</taxon>
        <taxon>Sar</taxon>
        <taxon>Stramenopiles</taxon>
        <taxon>Ochrophyta</taxon>
        <taxon>Bolidophyceae</taxon>
        <taxon>Parmales</taxon>
        <taxon>Triparmaceae</taxon>
        <taxon>Tetraparma</taxon>
    </lineage>
</organism>
<sequence length="467" mass="53382">YRVVGFYVEPISVKHHFSDGSDGEPWDWDGESPEGRTRPLSTCSKNEWLSADQVTELQGVEEGEVILYTYDVIWSESDTQWASRWDVYLSMDNRVPAKIHWFSIVNSLLIILFLSALVGMILVKNLKNDIYQYNRVLTDEEKAEEREESGWKLLHADVFRPPVKMPMMFCVFVGTGMQLLVMIGVVIVFAVLGFLSPARRGSMMMMILVIYVMNGATAGYISSRLYKSFRGRAWQRTTLLTATVFPGLAFMLMLFVNCWLSVYHSAGAVPFLQILSVFALWLCVSVPLVFFGAFFGYKKETLAFPTVTSTIPREIPELPWYLQTLTVVGLGGVLPFGAAYVELFYILSSIWMDQYYYVFGFTFMVMVILVITCGELAMLFVYFQLCAEDYRWWWRSFLAAGSTAFYVFAYSCVWFQLLEPSSMAITYILYFGYMGLISFAIFLVTGTIGFISCLWFTTTIFSSIKVD</sequence>
<name>A0ABQ6MXA3_9STRA</name>
<dbReference type="PANTHER" id="PTHR10766">
    <property type="entry name" value="TRANSMEMBRANE 9 SUPERFAMILY PROTEIN"/>
    <property type="match status" value="1"/>
</dbReference>
<feature type="non-terminal residue" evidence="9">
    <location>
        <position position="1"/>
    </location>
</feature>
<dbReference type="Pfam" id="PF02990">
    <property type="entry name" value="EMP70"/>
    <property type="match status" value="1"/>
</dbReference>
<evidence type="ECO:0000256" key="6">
    <source>
        <dbReference type="ARBA" id="ARBA00023136"/>
    </source>
</evidence>
<comment type="caution">
    <text evidence="9">The sequence shown here is derived from an EMBL/GenBank/DDBJ whole genome shotgun (WGS) entry which is preliminary data.</text>
</comment>
<evidence type="ECO:0000256" key="2">
    <source>
        <dbReference type="ARBA" id="ARBA00005227"/>
    </source>
</evidence>
<feature type="transmembrane region" description="Helical" evidence="7">
    <location>
        <begin position="242"/>
        <end position="262"/>
    </location>
</feature>
<dbReference type="PANTHER" id="PTHR10766:SF111">
    <property type="entry name" value="TRANSMEMBRANE 9 SUPERFAMILY MEMBER 2"/>
    <property type="match status" value="1"/>
</dbReference>
<keyword evidence="5 7" id="KW-1133">Transmembrane helix</keyword>
<evidence type="ECO:0000256" key="5">
    <source>
        <dbReference type="ARBA" id="ARBA00022989"/>
    </source>
</evidence>
<feature type="compositionally biased region" description="Acidic residues" evidence="8">
    <location>
        <begin position="21"/>
        <end position="32"/>
    </location>
</feature>
<feature type="transmembrane region" description="Helical" evidence="7">
    <location>
        <begin position="318"/>
        <end position="341"/>
    </location>
</feature>